<dbReference type="EMBL" id="JRVC01000027">
    <property type="protein sequence ID" value="KHS42638.1"/>
    <property type="molecule type" value="Genomic_DNA"/>
</dbReference>
<feature type="region of interest" description="Disordered" evidence="1">
    <location>
        <begin position="107"/>
        <end position="132"/>
    </location>
</feature>
<dbReference type="Proteomes" id="UP000031338">
    <property type="component" value="Unassembled WGS sequence"/>
</dbReference>
<comment type="caution">
    <text evidence="4">The sequence shown here is derived from an EMBL/GenBank/DDBJ whole genome shotgun (WGS) entry which is preliminary data.</text>
</comment>
<dbReference type="Pfam" id="PF18602">
    <property type="entry name" value="Rap1a"/>
    <property type="match status" value="1"/>
</dbReference>
<sequence>MIVLRCFPALAVLTLLATPARAEWMSGAQLNEACSAKAPVDRAMCLSYVIGVLDGFRSMERPPKVPDDVSAGQVRDVVATYLASHDEAQTLQGRMVVQAAIADAWPDIQPKVAPPPKRKAPAKTTRKTRRRS</sequence>
<evidence type="ECO:0000313" key="5">
    <source>
        <dbReference type="Proteomes" id="UP000031338"/>
    </source>
</evidence>
<feature type="compositionally biased region" description="Basic residues" evidence="1">
    <location>
        <begin position="116"/>
        <end position="132"/>
    </location>
</feature>
<organism evidence="4 5">
    <name type="scientific">Novosphingobium subterraneum</name>
    <dbReference type="NCBI Taxonomy" id="48936"/>
    <lineage>
        <taxon>Bacteria</taxon>
        <taxon>Pseudomonadati</taxon>
        <taxon>Pseudomonadota</taxon>
        <taxon>Alphaproteobacteria</taxon>
        <taxon>Sphingomonadales</taxon>
        <taxon>Sphingomonadaceae</taxon>
        <taxon>Novosphingobium</taxon>
    </lineage>
</organism>
<gene>
    <name evidence="4" type="ORF">NJ75_04075</name>
</gene>
<keyword evidence="2" id="KW-0732">Signal</keyword>
<evidence type="ECO:0000259" key="3">
    <source>
        <dbReference type="Pfam" id="PF18602"/>
    </source>
</evidence>
<dbReference type="Gene3D" id="1.10.890.40">
    <property type="match status" value="1"/>
</dbReference>
<feature type="chain" id="PRO_5002127353" description="Rap1a immunity protein domain-containing protein" evidence="2">
    <location>
        <begin position="23"/>
        <end position="132"/>
    </location>
</feature>
<dbReference type="InterPro" id="IPR041238">
    <property type="entry name" value="Rap1a"/>
</dbReference>
<reference evidence="4 5" key="1">
    <citation type="submission" date="2014-10" db="EMBL/GenBank/DDBJ databases">
        <title>Draft genome sequence of Novosphingobium subterraneum DSM 12447.</title>
        <authorList>
            <person name="Gan H.M."/>
            <person name="Gan H.Y."/>
            <person name="Savka M.A."/>
        </authorList>
    </citation>
    <scope>NUCLEOTIDE SEQUENCE [LARGE SCALE GENOMIC DNA]</scope>
    <source>
        <strain evidence="4 5">DSM 12447</strain>
    </source>
</reference>
<accession>A0A0B8ZWJ2</accession>
<evidence type="ECO:0000256" key="2">
    <source>
        <dbReference type="SAM" id="SignalP"/>
    </source>
</evidence>
<feature type="signal peptide" evidence="2">
    <location>
        <begin position="1"/>
        <end position="22"/>
    </location>
</feature>
<dbReference type="PATRIC" id="fig|48936.3.peg.4107"/>
<dbReference type="AlphaFoldDB" id="A0A0B8ZWJ2"/>
<proteinExistence type="predicted"/>
<protein>
    <recommendedName>
        <fullName evidence="3">Rap1a immunity protein domain-containing protein</fullName>
    </recommendedName>
</protein>
<evidence type="ECO:0000313" key="4">
    <source>
        <dbReference type="EMBL" id="KHS42638.1"/>
    </source>
</evidence>
<feature type="domain" description="Rap1a immunity protein" evidence="3">
    <location>
        <begin position="26"/>
        <end position="106"/>
    </location>
</feature>
<name>A0A0B8ZWJ2_9SPHN</name>
<keyword evidence="5" id="KW-1185">Reference proteome</keyword>
<evidence type="ECO:0000256" key="1">
    <source>
        <dbReference type="SAM" id="MobiDB-lite"/>
    </source>
</evidence>